<protein>
    <submittedName>
        <fullName evidence="2">Uncharacterized protein</fullName>
    </submittedName>
</protein>
<dbReference type="Proteomes" id="UP001152795">
    <property type="component" value="Unassembled WGS sequence"/>
</dbReference>
<sequence length="302" mass="34344">MFKLCFVVAEKSSLVDIDPKQFCGFNPCDISKCLLAPLGSCVSDYKCRPVFFDENNKRLESCVGKHIYISPAQVPQVCKINPCEFTRCLLDFTEERCVVGTKCQAIYYSAEGQPQKCTAVLKVPARQVCGYDPCNGESCQDNPYARCLVTSKCRPVFVNTFNERIRKCENEAASKNNRIVEAREEEFEAEPDVDDDGDDDDDDDDQQQENIDHDNDDIGSDSDDDNGSDNDVYDNNRYSYPKHFHDEERGNERFIGDDDEDSVDHEGAHEYDGEENNAEENERNINAFKNKLTKAEGHPQHH</sequence>
<keyword evidence="3" id="KW-1185">Reference proteome</keyword>
<feature type="compositionally biased region" description="Basic and acidic residues" evidence="1">
    <location>
        <begin position="243"/>
        <end position="256"/>
    </location>
</feature>
<comment type="caution">
    <text evidence="2">The sequence shown here is derived from an EMBL/GenBank/DDBJ whole genome shotgun (WGS) entry which is preliminary data.</text>
</comment>
<feature type="non-terminal residue" evidence="2">
    <location>
        <position position="302"/>
    </location>
</feature>
<dbReference type="AlphaFoldDB" id="A0A7D9JZ85"/>
<feature type="compositionally biased region" description="Acidic residues" evidence="1">
    <location>
        <begin position="183"/>
        <end position="207"/>
    </location>
</feature>
<proteinExistence type="predicted"/>
<reference evidence="2" key="1">
    <citation type="submission" date="2020-04" db="EMBL/GenBank/DDBJ databases">
        <authorList>
            <person name="Alioto T."/>
            <person name="Alioto T."/>
            <person name="Gomez Garrido J."/>
        </authorList>
    </citation>
    <scope>NUCLEOTIDE SEQUENCE</scope>
    <source>
        <strain evidence="2">A484AB</strain>
    </source>
</reference>
<evidence type="ECO:0000313" key="2">
    <source>
        <dbReference type="EMBL" id="CAB4038188.1"/>
    </source>
</evidence>
<feature type="region of interest" description="Disordered" evidence="1">
    <location>
        <begin position="179"/>
        <end position="282"/>
    </location>
</feature>
<accession>A0A7D9JZ85</accession>
<organism evidence="2 3">
    <name type="scientific">Paramuricea clavata</name>
    <name type="common">Red gorgonian</name>
    <name type="synonym">Violescent sea-whip</name>
    <dbReference type="NCBI Taxonomy" id="317549"/>
    <lineage>
        <taxon>Eukaryota</taxon>
        <taxon>Metazoa</taxon>
        <taxon>Cnidaria</taxon>
        <taxon>Anthozoa</taxon>
        <taxon>Octocorallia</taxon>
        <taxon>Malacalcyonacea</taxon>
        <taxon>Plexauridae</taxon>
        <taxon>Paramuricea</taxon>
    </lineage>
</organism>
<dbReference type="OrthoDB" id="5984595at2759"/>
<evidence type="ECO:0000256" key="1">
    <source>
        <dbReference type="SAM" id="MobiDB-lite"/>
    </source>
</evidence>
<dbReference type="EMBL" id="CACRXK020023912">
    <property type="protein sequence ID" value="CAB4038188.1"/>
    <property type="molecule type" value="Genomic_DNA"/>
</dbReference>
<evidence type="ECO:0000313" key="3">
    <source>
        <dbReference type="Proteomes" id="UP001152795"/>
    </source>
</evidence>
<gene>
    <name evidence="2" type="ORF">PACLA_8A073927</name>
</gene>
<feature type="compositionally biased region" description="Acidic residues" evidence="1">
    <location>
        <begin position="214"/>
        <end position="232"/>
    </location>
</feature>
<name>A0A7D9JZ85_PARCT</name>